<dbReference type="EMBL" id="JQCD01000022">
    <property type="protein sequence ID" value="KRN77261.1"/>
    <property type="molecule type" value="Genomic_DNA"/>
</dbReference>
<dbReference type="Pfam" id="PF05135">
    <property type="entry name" value="Phage_connect_1"/>
    <property type="match status" value="1"/>
</dbReference>
<protein>
    <recommendedName>
        <fullName evidence="3">Phage head-tail connector protein</fullName>
    </recommendedName>
</protein>
<sequence length="112" mass="12761">MSTVEDIKTLYDDKATTDAKLKVIEALTTSRLKRLLKLDKATDIPSEFEDVVTEVTAARFARIGNEGMKSYQQEGLSMTFPDDDFTQYMDEINAYLNGDDYQKPKHGGYFFV</sequence>
<dbReference type="AlphaFoldDB" id="A0A0R2JT05"/>
<dbReference type="OrthoDB" id="1701341at2"/>
<dbReference type="PATRIC" id="fig|1620.3.peg.53"/>
<evidence type="ECO:0008006" key="3">
    <source>
        <dbReference type="Google" id="ProtNLM"/>
    </source>
</evidence>
<organism evidence="1 2">
    <name type="scientific">Weissella minor</name>
    <dbReference type="NCBI Taxonomy" id="1620"/>
    <lineage>
        <taxon>Bacteria</taxon>
        <taxon>Bacillati</taxon>
        <taxon>Bacillota</taxon>
        <taxon>Bacilli</taxon>
        <taxon>Lactobacillales</taxon>
        <taxon>Lactobacillaceae</taxon>
        <taxon>Weissella</taxon>
    </lineage>
</organism>
<dbReference type="STRING" id="1620.IV67_GL000050"/>
<dbReference type="InterPro" id="IPR021146">
    <property type="entry name" value="Phage_gp6-like_head-tail"/>
</dbReference>
<gene>
    <name evidence="1" type="ORF">IV67_GL000050</name>
</gene>
<dbReference type="RefSeq" id="WP_057787131.1">
    <property type="nucleotide sequence ID" value="NZ_JQCD01000022.1"/>
</dbReference>
<evidence type="ECO:0000313" key="2">
    <source>
        <dbReference type="Proteomes" id="UP000051673"/>
    </source>
</evidence>
<evidence type="ECO:0000313" key="1">
    <source>
        <dbReference type="EMBL" id="KRN77261.1"/>
    </source>
</evidence>
<comment type="caution">
    <text evidence="1">The sequence shown here is derived from an EMBL/GenBank/DDBJ whole genome shotgun (WGS) entry which is preliminary data.</text>
</comment>
<proteinExistence type="predicted"/>
<reference evidence="1 2" key="1">
    <citation type="journal article" date="2015" name="Genome Announc.">
        <title>Expanding the biotechnology potential of lactobacilli through comparative genomics of 213 strains and associated genera.</title>
        <authorList>
            <person name="Sun Z."/>
            <person name="Harris H.M."/>
            <person name="McCann A."/>
            <person name="Guo C."/>
            <person name="Argimon S."/>
            <person name="Zhang W."/>
            <person name="Yang X."/>
            <person name="Jeffery I.B."/>
            <person name="Cooney J.C."/>
            <person name="Kagawa T.F."/>
            <person name="Liu W."/>
            <person name="Song Y."/>
            <person name="Salvetti E."/>
            <person name="Wrobel A."/>
            <person name="Rasinkangas P."/>
            <person name="Parkhill J."/>
            <person name="Rea M.C."/>
            <person name="O'Sullivan O."/>
            <person name="Ritari J."/>
            <person name="Douillard F.P."/>
            <person name="Paul Ross R."/>
            <person name="Yang R."/>
            <person name="Briner A.E."/>
            <person name="Felis G.E."/>
            <person name="de Vos W.M."/>
            <person name="Barrangou R."/>
            <person name="Klaenhammer T.R."/>
            <person name="Caufield P.W."/>
            <person name="Cui Y."/>
            <person name="Zhang H."/>
            <person name="O'Toole P.W."/>
        </authorList>
    </citation>
    <scope>NUCLEOTIDE SEQUENCE [LARGE SCALE GENOMIC DNA]</scope>
    <source>
        <strain evidence="1 2">DSM 20014</strain>
    </source>
</reference>
<dbReference type="Proteomes" id="UP000051673">
    <property type="component" value="Unassembled WGS sequence"/>
</dbReference>
<accession>A0A0R2JT05</accession>
<keyword evidence="2" id="KW-1185">Reference proteome</keyword>
<name>A0A0R2JT05_9LACO</name>